<dbReference type="Pfam" id="PF03033">
    <property type="entry name" value="Glyco_transf_28"/>
    <property type="match status" value="1"/>
</dbReference>
<keyword evidence="2 10" id="KW-0132">Cell division</keyword>
<dbReference type="AlphaFoldDB" id="A0A6N8HYH9"/>
<gene>
    <name evidence="10 13" type="primary">murG</name>
    <name evidence="13" type="ORF">CAFE_12750</name>
    <name evidence="14" type="ORF">HCR03_04955</name>
</gene>
<feature type="binding site" evidence="10">
    <location>
        <position position="258"/>
    </location>
    <ligand>
        <name>UDP-N-acetyl-alpha-D-glucosamine</name>
        <dbReference type="ChEBI" id="CHEBI:57705"/>
    </ligand>
</feature>
<dbReference type="PANTHER" id="PTHR21015">
    <property type="entry name" value="UDP-N-ACETYLGLUCOSAMINE--N-ACETYLMURAMYL-(PENTAPEPTIDE) PYROPHOSPHORYL-UNDECAPRENOL N-ACETYLGLUCOSAMINE TRANSFERASE 1"/>
    <property type="match status" value="1"/>
</dbReference>
<feature type="binding site" evidence="10">
    <location>
        <position position="170"/>
    </location>
    <ligand>
        <name>UDP-N-acetyl-alpha-D-glucosamine</name>
        <dbReference type="ChEBI" id="CHEBI:57705"/>
    </ligand>
</feature>
<keyword evidence="6 10" id="KW-0573">Peptidoglycan synthesis</keyword>
<comment type="pathway">
    <text evidence="10">Cell wall biogenesis; peptidoglycan biosynthesis.</text>
</comment>
<dbReference type="EMBL" id="CP060286">
    <property type="protein sequence ID" value="QNK41610.1"/>
    <property type="molecule type" value="Genomic_DNA"/>
</dbReference>
<dbReference type="GO" id="GO:0008360">
    <property type="term" value="P:regulation of cell shape"/>
    <property type="evidence" value="ECO:0007669"/>
    <property type="project" value="UniProtKB-KW"/>
</dbReference>
<evidence type="ECO:0000256" key="4">
    <source>
        <dbReference type="ARBA" id="ARBA00022679"/>
    </source>
</evidence>
<dbReference type="GO" id="GO:0009252">
    <property type="term" value="P:peptidoglycan biosynthetic process"/>
    <property type="evidence" value="ECO:0007669"/>
    <property type="project" value="UniProtKB-UniRule"/>
</dbReference>
<dbReference type="GO" id="GO:0005886">
    <property type="term" value="C:plasma membrane"/>
    <property type="evidence" value="ECO:0007669"/>
    <property type="project" value="UniProtKB-SubCell"/>
</dbReference>
<evidence type="ECO:0000313" key="14">
    <source>
        <dbReference type="EMBL" id="QNK41610.1"/>
    </source>
</evidence>
<dbReference type="SUPFAM" id="SSF53756">
    <property type="entry name" value="UDP-Glycosyltransferase/glycogen phosphorylase"/>
    <property type="match status" value="1"/>
</dbReference>
<proteinExistence type="inferred from homology"/>
<dbReference type="GO" id="GO:0005975">
    <property type="term" value="P:carbohydrate metabolic process"/>
    <property type="evidence" value="ECO:0007669"/>
    <property type="project" value="InterPro"/>
</dbReference>
<dbReference type="InterPro" id="IPR004276">
    <property type="entry name" value="GlycoTrans_28_N"/>
</dbReference>
<keyword evidence="5 10" id="KW-0133">Cell shape</keyword>
<dbReference type="Proteomes" id="UP000515909">
    <property type="component" value="Chromosome"/>
</dbReference>
<protein>
    <recommendedName>
        <fullName evidence="10">UDP-N-acetylglucosamine--N-acetylmuramyl-(pentapeptide) pyrophosphoryl-undecaprenol N-acetylglucosamine transferase</fullName>
        <ecNumber evidence="10">2.4.1.227</ecNumber>
    </recommendedName>
    <alternativeName>
        <fullName evidence="10">Undecaprenyl-PP-MurNAc-pentapeptide-UDPGlcNAc GlcNAc transferase</fullName>
    </alternativeName>
</protein>
<evidence type="ECO:0000256" key="2">
    <source>
        <dbReference type="ARBA" id="ARBA00022618"/>
    </source>
</evidence>
<feature type="domain" description="Glycosyltransferase family 28 N-terminal" evidence="11">
    <location>
        <begin position="3"/>
        <end position="145"/>
    </location>
</feature>
<reference evidence="14 16" key="2">
    <citation type="submission" date="2020-08" db="EMBL/GenBank/DDBJ databases">
        <title>The isolate Caproiciproducens sp. 7D4C2 produces n-caproate at mildly acidic conditions from hexoses: genome and rBOX comparison with related strains and chain-elongating bacteria.</title>
        <authorList>
            <person name="Esquivel-Elizondo S."/>
            <person name="Bagci C."/>
            <person name="Temovska M."/>
            <person name="Jeon B.S."/>
            <person name="Bessarab I."/>
            <person name="Williams R.B.H."/>
            <person name="Huson D.H."/>
            <person name="Angenent L.T."/>
        </authorList>
    </citation>
    <scope>NUCLEOTIDE SEQUENCE [LARGE SCALE GENOMIC DNA]</scope>
    <source>
        <strain evidence="14 16">7D4C2</strain>
    </source>
</reference>
<evidence type="ECO:0000256" key="3">
    <source>
        <dbReference type="ARBA" id="ARBA00022676"/>
    </source>
</evidence>
<dbReference type="CDD" id="cd03785">
    <property type="entry name" value="GT28_MurG"/>
    <property type="match status" value="1"/>
</dbReference>
<evidence type="ECO:0000256" key="9">
    <source>
        <dbReference type="ARBA" id="ARBA00023316"/>
    </source>
</evidence>
<reference evidence="13 15" key="1">
    <citation type="submission" date="2019-09" db="EMBL/GenBank/DDBJ databases">
        <title>Genome sequence of Clostridium sp. EA1.</title>
        <authorList>
            <person name="Poehlein A."/>
            <person name="Bengelsdorf F.R."/>
            <person name="Daniel R."/>
        </authorList>
    </citation>
    <scope>NUCLEOTIDE SEQUENCE [LARGE SCALE GENOMIC DNA]</scope>
    <source>
        <strain evidence="13 15">EA1</strain>
    </source>
</reference>
<dbReference type="InterPro" id="IPR006009">
    <property type="entry name" value="GlcNAc_MurG"/>
</dbReference>
<dbReference type="Pfam" id="PF04101">
    <property type="entry name" value="Glyco_tran_28_C"/>
    <property type="match status" value="1"/>
</dbReference>
<evidence type="ECO:0000256" key="1">
    <source>
        <dbReference type="ARBA" id="ARBA00022475"/>
    </source>
</evidence>
<keyword evidence="15" id="KW-1185">Reference proteome</keyword>
<keyword evidence="7 10" id="KW-0472">Membrane</keyword>
<dbReference type="OrthoDB" id="9808936at2"/>
<keyword evidence="3 10" id="KW-0328">Glycosyltransferase</keyword>
<dbReference type="InterPro" id="IPR007235">
    <property type="entry name" value="Glyco_trans_28_C"/>
</dbReference>
<dbReference type="EC" id="2.4.1.227" evidence="10"/>
<dbReference type="Gene3D" id="3.40.50.2000">
    <property type="entry name" value="Glycogen Phosphorylase B"/>
    <property type="match status" value="2"/>
</dbReference>
<name>A0A6N8HYH9_9FIRM</name>
<comment type="catalytic activity">
    <reaction evidence="10">
        <text>di-trans,octa-cis-undecaprenyl diphospho-N-acetyl-alpha-D-muramoyl-L-alanyl-D-glutamyl-meso-2,6-diaminopimeloyl-D-alanyl-D-alanine + UDP-N-acetyl-alpha-D-glucosamine = di-trans,octa-cis-undecaprenyl diphospho-[N-acetyl-alpha-D-glucosaminyl-(1-&gt;4)]-N-acetyl-alpha-D-muramoyl-L-alanyl-D-glutamyl-meso-2,6-diaminopimeloyl-D-alanyl-D-alanine + UDP + H(+)</text>
        <dbReference type="Rhea" id="RHEA:31227"/>
        <dbReference type="ChEBI" id="CHEBI:15378"/>
        <dbReference type="ChEBI" id="CHEBI:57705"/>
        <dbReference type="ChEBI" id="CHEBI:58223"/>
        <dbReference type="ChEBI" id="CHEBI:61387"/>
        <dbReference type="ChEBI" id="CHEBI:61388"/>
        <dbReference type="EC" id="2.4.1.227"/>
    </reaction>
</comment>
<keyword evidence="1 10" id="KW-1003">Cell membrane</keyword>
<evidence type="ECO:0000313" key="13">
    <source>
        <dbReference type="EMBL" id="MVB10580.1"/>
    </source>
</evidence>
<feature type="binding site" evidence="10">
    <location>
        <position position="199"/>
    </location>
    <ligand>
        <name>UDP-N-acetyl-alpha-D-glucosamine</name>
        <dbReference type="ChEBI" id="CHEBI:57705"/>
    </ligand>
</feature>
<evidence type="ECO:0000256" key="5">
    <source>
        <dbReference type="ARBA" id="ARBA00022960"/>
    </source>
</evidence>
<feature type="domain" description="Glycosyl transferase family 28 C-terminal" evidence="12">
    <location>
        <begin position="193"/>
        <end position="360"/>
    </location>
</feature>
<keyword evidence="8 10" id="KW-0131">Cell cycle</keyword>
<dbReference type="PANTHER" id="PTHR21015:SF22">
    <property type="entry name" value="GLYCOSYLTRANSFERASE"/>
    <property type="match status" value="1"/>
</dbReference>
<feature type="binding site" evidence="10">
    <location>
        <position position="128"/>
    </location>
    <ligand>
        <name>UDP-N-acetyl-alpha-D-glucosamine</name>
        <dbReference type="ChEBI" id="CHEBI:57705"/>
    </ligand>
</feature>
<dbReference type="EMBL" id="VWXL01000046">
    <property type="protein sequence ID" value="MVB10580.1"/>
    <property type="molecule type" value="Genomic_DNA"/>
</dbReference>
<evidence type="ECO:0000259" key="11">
    <source>
        <dbReference type="Pfam" id="PF03033"/>
    </source>
</evidence>
<comment type="function">
    <text evidence="10">Cell wall formation. Catalyzes the transfer of a GlcNAc subunit on undecaprenyl-pyrophosphoryl-MurNAc-pentapeptide (lipid intermediate I) to form undecaprenyl-pyrophosphoryl-MurNAc-(pentapeptide)GlcNAc (lipid intermediate II).</text>
</comment>
<evidence type="ECO:0000313" key="15">
    <source>
        <dbReference type="Proteomes" id="UP000469440"/>
    </source>
</evidence>
<comment type="similarity">
    <text evidence="10">Belongs to the glycosyltransferase 28 family. MurG subfamily.</text>
</comment>
<comment type="subcellular location">
    <subcellularLocation>
        <location evidence="10">Cell membrane</location>
        <topology evidence="10">Peripheral membrane protein</topology>
        <orientation evidence="10">Cytoplasmic side</orientation>
    </subcellularLocation>
</comment>
<dbReference type="GO" id="GO:0050511">
    <property type="term" value="F:undecaprenyldiphospho-muramoylpentapeptide beta-N-acetylglucosaminyltransferase activity"/>
    <property type="evidence" value="ECO:0007669"/>
    <property type="project" value="UniProtKB-UniRule"/>
</dbReference>
<dbReference type="GO" id="GO:0071555">
    <property type="term" value="P:cell wall organization"/>
    <property type="evidence" value="ECO:0007669"/>
    <property type="project" value="UniProtKB-KW"/>
</dbReference>
<keyword evidence="9 10" id="KW-0961">Cell wall biogenesis/degradation</keyword>
<dbReference type="NCBIfam" id="TIGR01133">
    <property type="entry name" value="murG"/>
    <property type="match status" value="1"/>
</dbReference>
<accession>A0A7G8TDB9</accession>
<organism evidence="13 15">
    <name type="scientific">Caproicibacter fermentans</name>
    <dbReference type="NCBI Taxonomy" id="2576756"/>
    <lineage>
        <taxon>Bacteria</taxon>
        <taxon>Bacillati</taxon>
        <taxon>Bacillota</taxon>
        <taxon>Clostridia</taxon>
        <taxon>Eubacteriales</taxon>
        <taxon>Acutalibacteraceae</taxon>
        <taxon>Caproicibacter</taxon>
    </lineage>
</organism>
<keyword evidence="4 10" id="KW-0808">Transferase</keyword>
<dbReference type="KEGG" id="cfem:HCR03_04955"/>
<evidence type="ECO:0000256" key="8">
    <source>
        <dbReference type="ARBA" id="ARBA00023306"/>
    </source>
</evidence>
<evidence type="ECO:0000256" key="7">
    <source>
        <dbReference type="ARBA" id="ARBA00023136"/>
    </source>
</evidence>
<evidence type="ECO:0000256" key="10">
    <source>
        <dbReference type="HAMAP-Rule" id="MF_00033"/>
    </source>
</evidence>
<feature type="binding site" evidence="10">
    <location>
        <position position="303"/>
    </location>
    <ligand>
        <name>UDP-N-acetyl-alpha-D-glucosamine</name>
        <dbReference type="ChEBI" id="CHEBI:57705"/>
    </ligand>
</feature>
<comment type="caution">
    <text evidence="10">Lacks conserved residue(s) required for the propagation of feature annotation.</text>
</comment>
<sequence length="376" mass="41116">MRILFAGGGTAGHINPALAIAGYIKEKEPDAQILYVGAKGGMEERLVPSAGYDFRSITISGFQRSLSFRNLVKNGKTAARLFTSTVEARRILREFHPDICVGTGGYVSGPVIREAMRLGIPSVIHEQNAFPGVTNKMLSKRADRTMLAVADAQKHLSPAARCVLTGNPVRQEVIRTDRKAARAKLGLDSRPLILSFGGSLGARKINEAVAELLVQSAKSGRYQHIHGYGQWGKWFPDLLLEKGLDTRDRKEMDIREYIGNMPDCLAAADLVICRAGAITLSELQAVGRASILIPSPNVAENHQFHNAMAMVDRGAAEMIEEKNLTGGGLCRKVQELFSQQGKIETLAENAKKMAIPDSCDRIYRMIREILNQPPAD</sequence>
<dbReference type="RefSeq" id="WP_066647779.1">
    <property type="nucleotide sequence ID" value="NZ_CP060286.1"/>
</dbReference>
<evidence type="ECO:0000313" key="16">
    <source>
        <dbReference type="Proteomes" id="UP000515909"/>
    </source>
</evidence>
<feature type="binding site" evidence="10">
    <location>
        <begin position="10"/>
        <end position="12"/>
    </location>
    <ligand>
        <name>UDP-N-acetyl-alpha-D-glucosamine</name>
        <dbReference type="ChEBI" id="CHEBI:57705"/>
    </ligand>
</feature>
<accession>A0A6N8HYH9</accession>
<evidence type="ECO:0000256" key="6">
    <source>
        <dbReference type="ARBA" id="ARBA00022984"/>
    </source>
</evidence>
<evidence type="ECO:0000259" key="12">
    <source>
        <dbReference type="Pfam" id="PF04101"/>
    </source>
</evidence>
<dbReference type="GO" id="GO:0051301">
    <property type="term" value="P:cell division"/>
    <property type="evidence" value="ECO:0007669"/>
    <property type="project" value="UniProtKB-KW"/>
</dbReference>
<dbReference type="HAMAP" id="MF_00033">
    <property type="entry name" value="MurG"/>
    <property type="match status" value="1"/>
</dbReference>
<dbReference type="Proteomes" id="UP000469440">
    <property type="component" value="Unassembled WGS sequence"/>
</dbReference>
<dbReference type="UniPathway" id="UPA00219"/>